<evidence type="ECO:0000313" key="2">
    <source>
        <dbReference type="EMBL" id="TFK28985.1"/>
    </source>
</evidence>
<dbReference type="EMBL" id="ML210152">
    <property type="protein sequence ID" value="TFK28985.1"/>
    <property type="molecule type" value="Genomic_DNA"/>
</dbReference>
<sequence length="268" mass="30053">MSVPPTRPGGGWRPRPVNNTRRDDSEINLGQGAQPGPPDSPPTGHLAMFILDGTLNEKKALIPIPQSYQEAQKAVFALFQPYLPQSIQPSKISLRPSLTGNLEDCAEIEAKYWRLAFPLCKMVGVFPDVFLCGVLWVTVWQDLGWSCVKAKDDEGRREMLYIARPSTYKAAVNSLLGAIERLDVPLPAEFWEWTGPQMPSNQKVICYKFCGPSARRFETRAPGSTEEFDVMATDSWSQIPESAYTDEEAWRRLCPLPGEIIGFKFTDK</sequence>
<organism evidence="2 3">
    <name type="scientific">Coprinopsis marcescibilis</name>
    <name type="common">Agaric fungus</name>
    <name type="synonym">Psathyrella marcescibilis</name>
    <dbReference type="NCBI Taxonomy" id="230819"/>
    <lineage>
        <taxon>Eukaryota</taxon>
        <taxon>Fungi</taxon>
        <taxon>Dikarya</taxon>
        <taxon>Basidiomycota</taxon>
        <taxon>Agaricomycotina</taxon>
        <taxon>Agaricomycetes</taxon>
        <taxon>Agaricomycetidae</taxon>
        <taxon>Agaricales</taxon>
        <taxon>Agaricineae</taxon>
        <taxon>Psathyrellaceae</taxon>
        <taxon>Coprinopsis</taxon>
    </lineage>
</organism>
<evidence type="ECO:0000313" key="3">
    <source>
        <dbReference type="Proteomes" id="UP000307440"/>
    </source>
</evidence>
<accession>A0A5C3L8G2</accession>
<keyword evidence="3" id="KW-1185">Reference proteome</keyword>
<dbReference type="AlphaFoldDB" id="A0A5C3L8G2"/>
<protein>
    <submittedName>
        <fullName evidence="2">Uncharacterized protein</fullName>
    </submittedName>
</protein>
<feature type="region of interest" description="Disordered" evidence="1">
    <location>
        <begin position="1"/>
        <end position="44"/>
    </location>
</feature>
<dbReference type="Proteomes" id="UP000307440">
    <property type="component" value="Unassembled WGS sequence"/>
</dbReference>
<evidence type="ECO:0000256" key="1">
    <source>
        <dbReference type="SAM" id="MobiDB-lite"/>
    </source>
</evidence>
<reference evidence="2 3" key="1">
    <citation type="journal article" date="2019" name="Nat. Ecol. Evol.">
        <title>Megaphylogeny resolves global patterns of mushroom evolution.</title>
        <authorList>
            <person name="Varga T."/>
            <person name="Krizsan K."/>
            <person name="Foldi C."/>
            <person name="Dima B."/>
            <person name="Sanchez-Garcia M."/>
            <person name="Sanchez-Ramirez S."/>
            <person name="Szollosi G.J."/>
            <person name="Szarkandi J.G."/>
            <person name="Papp V."/>
            <person name="Albert L."/>
            <person name="Andreopoulos W."/>
            <person name="Angelini C."/>
            <person name="Antonin V."/>
            <person name="Barry K.W."/>
            <person name="Bougher N.L."/>
            <person name="Buchanan P."/>
            <person name="Buyck B."/>
            <person name="Bense V."/>
            <person name="Catcheside P."/>
            <person name="Chovatia M."/>
            <person name="Cooper J."/>
            <person name="Damon W."/>
            <person name="Desjardin D."/>
            <person name="Finy P."/>
            <person name="Geml J."/>
            <person name="Haridas S."/>
            <person name="Hughes K."/>
            <person name="Justo A."/>
            <person name="Karasinski D."/>
            <person name="Kautmanova I."/>
            <person name="Kiss B."/>
            <person name="Kocsube S."/>
            <person name="Kotiranta H."/>
            <person name="LaButti K.M."/>
            <person name="Lechner B.E."/>
            <person name="Liimatainen K."/>
            <person name="Lipzen A."/>
            <person name="Lukacs Z."/>
            <person name="Mihaltcheva S."/>
            <person name="Morgado L.N."/>
            <person name="Niskanen T."/>
            <person name="Noordeloos M.E."/>
            <person name="Ohm R.A."/>
            <person name="Ortiz-Santana B."/>
            <person name="Ovrebo C."/>
            <person name="Racz N."/>
            <person name="Riley R."/>
            <person name="Savchenko A."/>
            <person name="Shiryaev A."/>
            <person name="Soop K."/>
            <person name="Spirin V."/>
            <person name="Szebenyi C."/>
            <person name="Tomsovsky M."/>
            <person name="Tulloss R.E."/>
            <person name="Uehling J."/>
            <person name="Grigoriev I.V."/>
            <person name="Vagvolgyi C."/>
            <person name="Papp T."/>
            <person name="Martin F.M."/>
            <person name="Miettinen O."/>
            <person name="Hibbett D.S."/>
            <person name="Nagy L.G."/>
        </authorList>
    </citation>
    <scope>NUCLEOTIDE SEQUENCE [LARGE SCALE GENOMIC DNA]</scope>
    <source>
        <strain evidence="2 3">CBS 121175</strain>
    </source>
</reference>
<name>A0A5C3L8G2_COPMA</name>
<proteinExistence type="predicted"/>
<dbReference type="OrthoDB" id="3063824at2759"/>
<gene>
    <name evidence="2" type="ORF">FA15DRAFT_664634</name>
</gene>